<comment type="caution">
    <text evidence="1">The sequence shown here is derived from an EMBL/GenBank/DDBJ whole genome shotgun (WGS) entry which is preliminary data.</text>
</comment>
<name>A0A423Y295_9ENTR</name>
<dbReference type="EMBL" id="PQJL01000003">
    <property type="protein sequence ID" value="ROW63691.1"/>
    <property type="molecule type" value="Genomic_DNA"/>
</dbReference>
<dbReference type="GO" id="GO:0003677">
    <property type="term" value="F:DNA binding"/>
    <property type="evidence" value="ECO:0007669"/>
    <property type="project" value="InterPro"/>
</dbReference>
<gene>
    <name evidence="1" type="ORF">C3E80_04060</name>
</gene>
<dbReference type="RefSeq" id="WP_032986805.1">
    <property type="nucleotide sequence ID" value="NZ_CP141992.1"/>
</dbReference>
<evidence type="ECO:0000313" key="1">
    <source>
        <dbReference type="EMBL" id="ROW63691.1"/>
    </source>
</evidence>
<dbReference type="Gene3D" id="1.10.260.40">
    <property type="entry name" value="lambda repressor-like DNA-binding domains"/>
    <property type="match status" value="1"/>
</dbReference>
<dbReference type="GeneID" id="56731010"/>
<accession>A0A423Y295</accession>
<dbReference type="InterPro" id="IPR010982">
    <property type="entry name" value="Lambda_DNA-bd_dom_sf"/>
</dbReference>
<protein>
    <submittedName>
        <fullName evidence="1">Transcriptional regulator</fullName>
    </submittedName>
</protein>
<proteinExistence type="predicted"/>
<evidence type="ECO:0000313" key="2">
    <source>
        <dbReference type="Proteomes" id="UP000285793"/>
    </source>
</evidence>
<sequence length="76" mass="8448">MKDYWNTLSATQKAELAKKVGSSTGYLRLVFKGHKKAGFQLCQKLEEETAGAISKNELRPDIYPNSQLASNDNSRA</sequence>
<dbReference type="AlphaFoldDB" id="A0A423Y295"/>
<reference evidence="1 2" key="1">
    <citation type="journal article" date="2018" name="Front. Microbiol.">
        <title>An Investigation of an Acute Gastroenteritis Outbreak: Cronobacter sakazakii, a Potential Cause of Food-Borne Illness.</title>
        <authorList>
            <person name="Yong W."/>
            <person name="Guo B."/>
            <person name="Shi X."/>
            <person name="Cheng T."/>
            <person name="Chen M."/>
            <person name="Jiang X."/>
            <person name="Ye Y."/>
            <person name="Wang J."/>
            <person name="Xie G."/>
            <person name="Ding J."/>
        </authorList>
    </citation>
    <scope>NUCLEOTIDE SEQUENCE [LARGE SCALE GENOMIC DNA]</scope>
    <source>
        <strain evidence="1 2">S1</strain>
    </source>
</reference>
<dbReference type="Proteomes" id="UP000285793">
    <property type="component" value="Unassembled WGS sequence"/>
</dbReference>
<organism evidence="1 2">
    <name type="scientific">Cronobacter malonaticus</name>
    <dbReference type="NCBI Taxonomy" id="413503"/>
    <lineage>
        <taxon>Bacteria</taxon>
        <taxon>Pseudomonadati</taxon>
        <taxon>Pseudomonadota</taxon>
        <taxon>Gammaproteobacteria</taxon>
        <taxon>Enterobacterales</taxon>
        <taxon>Enterobacteriaceae</taxon>
        <taxon>Cronobacter</taxon>
    </lineage>
</organism>